<proteinExistence type="inferred from homology"/>
<keyword evidence="2" id="KW-0175">Coiled coil</keyword>
<evidence type="ECO:0000256" key="1">
    <source>
        <dbReference type="ARBA" id="ARBA00007261"/>
    </source>
</evidence>
<dbReference type="PANTHER" id="PTHR11851">
    <property type="entry name" value="METALLOPROTEASE"/>
    <property type="match status" value="1"/>
</dbReference>
<dbReference type="Proteomes" id="UP001268256">
    <property type="component" value="Unassembled WGS sequence"/>
</dbReference>
<evidence type="ECO:0000313" key="5">
    <source>
        <dbReference type="EMBL" id="MDS3861460.1"/>
    </source>
</evidence>
<comment type="caution">
    <text evidence="5">The sequence shown here is derived from an EMBL/GenBank/DDBJ whole genome shotgun (WGS) entry which is preliminary data.</text>
</comment>
<feature type="domain" description="Peptidase M16 N-terminal" evidence="3">
    <location>
        <begin position="481"/>
        <end position="609"/>
    </location>
</feature>
<comment type="similarity">
    <text evidence="1">Belongs to the peptidase M16 family.</text>
</comment>
<name>A0AAE4FV43_9CYAN</name>
<dbReference type="InterPro" id="IPR011765">
    <property type="entry name" value="Pept_M16_N"/>
</dbReference>
<feature type="domain" description="Peptidase M16 C-terminal" evidence="4">
    <location>
        <begin position="634"/>
        <end position="813"/>
    </location>
</feature>
<protein>
    <submittedName>
        <fullName evidence="5">Pitrilysin family protein</fullName>
    </submittedName>
</protein>
<dbReference type="InterPro" id="IPR007863">
    <property type="entry name" value="Peptidase_M16_C"/>
</dbReference>
<organism evidence="5 6">
    <name type="scientific">Pseudocalidococcus azoricus BACA0444</name>
    <dbReference type="NCBI Taxonomy" id="2918990"/>
    <lineage>
        <taxon>Bacteria</taxon>
        <taxon>Bacillati</taxon>
        <taxon>Cyanobacteriota</taxon>
        <taxon>Cyanophyceae</taxon>
        <taxon>Acaryochloridales</taxon>
        <taxon>Thermosynechococcaceae</taxon>
        <taxon>Pseudocalidococcus</taxon>
        <taxon>Pseudocalidococcus azoricus</taxon>
    </lineage>
</organism>
<dbReference type="PANTHER" id="PTHR11851:SF49">
    <property type="entry name" value="MITOCHONDRIAL-PROCESSING PEPTIDASE SUBUNIT ALPHA"/>
    <property type="match status" value="1"/>
</dbReference>
<dbReference type="Gene3D" id="3.30.830.10">
    <property type="entry name" value="Metalloenzyme, LuxS/M16 peptidase-like"/>
    <property type="match status" value="4"/>
</dbReference>
<dbReference type="SUPFAM" id="SSF63411">
    <property type="entry name" value="LuxS/MPP-like metallohydrolase"/>
    <property type="match status" value="4"/>
</dbReference>
<dbReference type="InterPro" id="IPR011249">
    <property type="entry name" value="Metalloenz_LuxS/M16"/>
</dbReference>
<dbReference type="EMBL" id="JAVMIP010000012">
    <property type="protein sequence ID" value="MDS3861460.1"/>
    <property type="molecule type" value="Genomic_DNA"/>
</dbReference>
<dbReference type="RefSeq" id="WP_322878702.1">
    <property type="nucleotide sequence ID" value="NZ_JAVMIP010000012.1"/>
</dbReference>
<dbReference type="GO" id="GO:0046872">
    <property type="term" value="F:metal ion binding"/>
    <property type="evidence" value="ECO:0007669"/>
    <property type="project" value="InterPro"/>
</dbReference>
<keyword evidence="6" id="KW-1185">Reference proteome</keyword>
<feature type="coiled-coil region" evidence="2">
    <location>
        <begin position="322"/>
        <end position="349"/>
    </location>
</feature>
<reference evidence="6" key="1">
    <citation type="submission" date="2023-07" db="EMBL/GenBank/DDBJ databases">
        <authorList>
            <person name="Luz R."/>
            <person name="Cordeiro R."/>
            <person name="Fonseca A."/>
            <person name="Goncalves V."/>
        </authorList>
    </citation>
    <scope>NUCLEOTIDE SEQUENCE [LARGE SCALE GENOMIC DNA]</scope>
    <source>
        <strain evidence="6">BACA0444</strain>
    </source>
</reference>
<evidence type="ECO:0000256" key="2">
    <source>
        <dbReference type="SAM" id="Coils"/>
    </source>
</evidence>
<sequence length="890" mass="97038">MSPTLTSVSLTANVLKTELDNGLVVLLKEIRTAPVVSLQVWYRVGSAQEAPGQNGIAHQLEHLMFKGTQSRPIQFGQLFSAIGSQTNAFTSYDMTAYFHTVRASQLEPLLILEADRMVNTDISPNQLSSEKRVVISELQGYENSPEYRLSRTLMNTLYPNHAYGLPVGGTVADVESFSLEAVQSYYRQFYRPDNAVIVITGDIEAEPTLQLVEDIFGAIPRPGLPLANFTPTPPTPGPVPQQPITLSEPGSAPLLQILYPLPAWTDPDFAAIEVLDAILTAGRSSRLYQALVETGLASSVSAYAAGLQAGGWYEVDAVATLETSLEEILEVLQAEISQIQSELVSAAELDQAKTQLQAHFILRNRDIDSQAGQLAYDQVVTGDYHFSETLLTRITQVTAADIQRVAQTYLVTEKAIQGQFIPSELTATSPQASGMQTSEDFSPGIPVDPAAVAQFLPPVTHEPPHSHQALPEKFTLKNGLRILLLRDTSTPTVTLSGHIQAGTAYDLQTKPGVANLTAENVGNGTKTKTALELAQGLESRGAGLELAAFREGVDLDGYVLSPDLSLLLETLADILQNATFPEAELNRSRQRALTDLQMDLDDPNRVARRVFQQTIYPSNHPLHSFPTLETTQAITRDDLIQFYQQQYTPENTILTLVGNFEIETVLAELETLFGAWSNNLNSLKLNIPNIELPKQNSFTNPVLPGKTQAITYLGHQGIERRDPRFYAALLLNHILGGDTLASRLGVEIRDRLGLTYGIYSYFAAGQHPGPFVIQMQTAAEDTPPAITATLSLLKQLKESGITEAELAAAKRTLMNSHPVDLANLDQLARSILAQEIIGLPTTEIRDFPNHLAAVMLEDVENVIQELIHPENMVIVSAGPGVNAPELLTAT</sequence>
<gene>
    <name evidence="5" type="ORF">RIF25_11640</name>
</gene>
<dbReference type="Pfam" id="PF05193">
    <property type="entry name" value="Peptidase_M16_C"/>
    <property type="match status" value="2"/>
</dbReference>
<feature type="domain" description="Peptidase M16 C-terminal" evidence="4">
    <location>
        <begin position="176"/>
        <end position="356"/>
    </location>
</feature>
<feature type="domain" description="Peptidase M16 N-terminal" evidence="3">
    <location>
        <begin position="25"/>
        <end position="170"/>
    </location>
</feature>
<dbReference type="AlphaFoldDB" id="A0AAE4FV43"/>
<dbReference type="Pfam" id="PF00675">
    <property type="entry name" value="Peptidase_M16"/>
    <property type="match status" value="2"/>
</dbReference>
<accession>A0AAE4FV43</accession>
<evidence type="ECO:0000259" key="4">
    <source>
        <dbReference type="Pfam" id="PF05193"/>
    </source>
</evidence>
<evidence type="ECO:0000313" key="6">
    <source>
        <dbReference type="Proteomes" id="UP001268256"/>
    </source>
</evidence>
<evidence type="ECO:0000259" key="3">
    <source>
        <dbReference type="Pfam" id="PF00675"/>
    </source>
</evidence>
<dbReference type="InterPro" id="IPR050361">
    <property type="entry name" value="MPP/UQCRC_Complex"/>
</dbReference>